<keyword evidence="7 11" id="KW-0694">RNA-binding</keyword>
<dbReference type="Pfam" id="PF00076">
    <property type="entry name" value="RRM_1"/>
    <property type="match status" value="1"/>
</dbReference>
<keyword evidence="17" id="KW-1185">Reference proteome</keyword>
<keyword evidence="8" id="KW-0238">DNA-binding</keyword>
<evidence type="ECO:0000256" key="13">
    <source>
        <dbReference type="SAM" id="MobiDB-lite"/>
    </source>
</evidence>
<feature type="compositionally biased region" description="Basic residues" evidence="13">
    <location>
        <begin position="182"/>
        <end position="200"/>
    </location>
</feature>
<dbReference type="Gene3D" id="3.30.70.330">
    <property type="match status" value="1"/>
</dbReference>
<evidence type="ECO:0000256" key="9">
    <source>
        <dbReference type="ARBA" id="ARBA00023187"/>
    </source>
</evidence>
<comment type="subcellular location">
    <subcellularLocation>
        <location evidence="1">Nucleus</location>
    </subcellularLocation>
</comment>
<dbReference type="OrthoDB" id="423462at2759"/>
<comment type="caution">
    <text evidence="16">The sequence shown here is derived from an EMBL/GenBank/DDBJ whole genome shotgun (WGS) entry which is preliminary data.</text>
</comment>
<evidence type="ECO:0000313" key="16">
    <source>
        <dbReference type="EMBL" id="KAI5077669.1"/>
    </source>
</evidence>
<dbReference type="PROSITE" id="PS50103">
    <property type="entry name" value="ZF_C3H1"/>
    <property type="match status" value="2"/>
</dbReference>
<feature type="region of interest" description="Disordered" evidence="13">
    <location>
        <begin position="182"/>
        <end position="227"/>
    </location>
</feature>
<evidence type="ECO:0000256" key="10">
    <source>
        <dbReference type="ARBA" id="ARBA00023242"/>
    </source>
</evidence>
<proteinExistence type="predicted"/>
<evidence type="ECO:0000256" key="12">
    <source>
        <dbReference type="PROSITE-ProRule" id="PRU00723"/>
    </source>
</evidence>
<protein>
    <submittedName>
        <fullName evidence="16">Uncharacterized protein</fullName>
    </submittedName>
</protein>
<dbReference type="SMART" id="SM00356">
    <property type="entry name" value="ZnF_C3H1"/>
    <property type="match status" value="2"/>
</dbReference>
<dbReference type="CDD" id="cd12539">
    <property type="entry name" value="RRM_U2AF35B"/>
    <property type="match status" value="1"/>
</dbReference>
<evidence type="ECO:0000259" key="14">
    <source>
        <dbReference type="PROSITE" id="PS50102"/>
    </source>
</evidence>
<dbReference type="PROSITE" id="PS50102">
    <property type="entry name" value="RRM"/>
    <property type="match status" value="1"/>
</dbReference>
<evidence type="ECO:0000259" key="15">
    <source>
        <dbReference type="PROSITE" id="PS50103"/>
    </source>
</evidence>
<evidence type="ECO:0000256" key="3">
    <source>
        <dbReference type="ARBA" id="ARBA00022723"/>
    </source>
</evidence>
<name>A0A9D4V0Z0_ADICA</name>
<keyword evidence="10" id="KW-0539">Nucleus</keyword>
<dbReference type="InterPro" id="IPR012677">
    <property type="entry name" value="Nucleotide-bd_a/b_plait_sf"/>
</dbReference>
<feature type="zinc finger region" description="C3H1-type" evidence="12">
    <location>
        <begin position="12"/>
        <end position="40"/>
    </location>
</feature>
<dbReference type="InterPro" id="IPR035979">
    <property type="entry name" value="RBD_domain_sf"/>
</dbReference>
<dbReference type="GO" id="GO:0003723">
    <property type="term" value="F:RNA binding"/>
    <property type="evidence" value="ECO:0007669"/>
    <property type="project" value="UniProtKB-UniRule"/>
</dbReference>
<dbReference type="SMART" id="SM00361">
    <property type="entry name" value="RRM_1"/>
    <property type="match status" value="1"/>
</dbReference>
<keyword evidence="5 12" id="KW-0863">Zinc-finger</keyword>
<dbReference type="GO" id="GO:0089701">
    <property type="term" value="C:U2AF complex"/>
    <property type="evidence" value="ECO:0007669"/>
    <property type="project" value="InterPro"/>
</dbReference>
<keyword evidence="6 12" id="KW-0862">Zinc</keyword>
<dbReference type="InterPro" id="IPR000504">
    <property type="entry name" value="RRM_dom"/>
</dbReference>
<dbReference type="PANTHER" id="PTHR12620">
    <property type="entry name" value="U2 SNRNP AUXILIARY FACTOR, SMALL SUBUNIT"/>
    <property type="match status" value="1"/>
</dbReference>
<dbReference type="SUPFAM" id="SSF54928">
    <property type="entry name" value="RNA-binding domain, RBD"/>
    <property type="match status" value="1"/>
</dbReference>
<feature type="compositionally biased region" description="Basic and acidic residues" evidence="13">
    <location>
        <begin position="201"/>
        <end position="212"/>
    </location>
</feature>
<evidence type="ECO:0000256" key="7">
    <source>
        <dbReference type="ARBA" id="ARBA00022884"/>
    </source>
</evidence>
<dbReference type="FunFam" id="3.30.70.330:FF:000122">
    <property type="entry name" value="Splicing factor U2AF small subunit"/>
    <property type="match status" value="1"/>
</dbReference>
<dbReference type="GO" id="GO:0008270">
    <property type="term" value="F:zinc ion binding"/>
    <property type="evidence" value="ECO:0007669"/>
    <property type="project" value="UniProtKB-KW"/>
</dbReference>
<organism evidence="16 17">
    <name type="scientific">Adiantum capillus-veneris</name>
    <name type="common">Maidenhair fern</name>
    <dbReference type="NCBI Taxonomy" id="13818"/>
    <lineage>
        <taxon>Eukaryota</taxon>
        <taxon>Viridiplantae</taxon>
        <taxon>Streptophyta</taxon>
        <taxon>Embryophyta</taxon>
        <taxon>Tracheophyta</taxon>
        <taxon>Polypodiopsida</taxon>
        <taxon>Polypodiidae</taxon>
        <taxon>Polypodiales</taxon>
        <taxon>Pteridineae</taxon>
        <taxon>Pteridaceae</taxon>
        <taxon>Vittarioideae</taxon>
        <taxon>Adiantum</taxon>
    </lineage>
</organism>
<evidence type="ECO:0000256" key="4">
    <source>
        <dbReference type="ARBA" id="ARBA00022737"/>
    </source>
</evidence>
<dbReference type="GO" id="GO:0000398">
    <property type="term" value="P:mRNA splicing, via spliceosome"/>
    <property type="evidence" value="ECO:0007669"/>
    <property type="project" value="InterPro"/>
</dbReference>
<dbReference type="GO" id="GO:0003677">
    <property type="term" value="F:DNA binding"/>
    <property type="evidence" value="ECO:0007669"/>
    <property type="project" value="UniProtKB-KW"/>
</dbReference>
<evidence type="ECO:0000256" key="5">
    <source>
        <dbReference type="ARBA" id="ARBA00022771"/>
    </source>
</evidence>
<keyword evidence="3 12" id="KW-0479">Metal-binding</keyword>
<evidence type="ECO:0000256" key="11">
    <source>
        <dbReference type="PROSITE-ProRule" id="PRU00176"/>
    </source>
</evidence>
<evidence type="ECO:0000256" key="1">
    <source>
        <dbReference type="ARBA" id="ARBA00004123"/>
    </source>
</evidence>
<evidence type="ECO:0000256" key="2">
    <source>
        <dbReference type="ARBA" id="ARBA00022664"/>
    </source>
</evidence>
<feature type="domain" description="C3H1-type" evidence="15">
    <location>
        <begin position="12"/>
        <end position="40"/>
    </location>
</feature>
<sequence length="327" mass="37358">MAEHLASIFGTEKDRVNCPFYFKIGACRHGDRCSRLHNRPTISPTLLFSNMYQRPDYTTPGIDIQAQNIDPRKVQEHFEDFYEDLFEELSKFGVLESLNVCDNMADHMVGNVYAQFREEEQAAAALQGLTGRFYAGRPIIVDFSPVTDFREATCRQYEENTCNRGGYCNFMHLKKTSREMRKRLFGNHRRHSRSRSRSRSPRREYDRREKYQDNNLGGFGGGGGRETEAQLGRAVQSVELRSSNGIESVKNYNAELLADRSSDQGGLLYGSWFRVSLQFTEIGIHIGFAAQHISMLIPAVQLWEIKNVTSGLAKEHLDPDMRAVGHL</sequence>
<accession>A0A9D4V0Z0</accession>
<dbReference type="InterPro" id="IPR009145">
    <property type="entry name" value="U2AF_small"/>
</dbReference>
<dbReference type="EMBL" id="JABFUD020000007">
    <property type="protein sequence ID" value="KAI5077669.1"/>
    <property type="molecule type" value="Genomic_DNA"/>
</dbReference>
<feature type="domain" description="C3H1-type" evidence="15">
    <location>
        <begin position="148"/>
        <end position="175"/>
    </location>
</feature>
<dbReference type="Proteomes" id="UP000886520">
    <property type="component" value="Chromosome 7"/>
</dbReference>
<evidence type="ECO:0000313" key="17">
    <source>
        <dbReference type="Proteomes" id="UP000886520"/>
    </source>
</evidence>
<dbReference type="AlphaFoldDB" id="A0A9D4V0Z0"/>
<evidence type="ECO:0000256" key="6">
    <source>
        <dbReference type="ARBA" id="ARBA00022833"/>
    </source>
</evidence>
<dbReference type="Pfam" id="PF00642">
    <property type="entry name" value="zf-CCCH"/>
    <property type="match status" value="2"/>
</dbReference>
<evidence type="ECO:0000256" key="8">
    <source>
        <dbReference type="ARBA" id="ARBA00023125"/>
    </source>
</evidence>
<reference evidence="16" key="1">
    <citation type="submission" date="2021-01" db="EMBL/GenBank/DDBJ databases">
        <title>Adiantum capillus-veneris genome.</title>
        <authorList>
            <person name="Fang Y."/>
            <person name="Liao Q."/>
        </authorList>
    </citation>
    <scope>NUCLEOTIDE SEQUENCE</scope>
    <source>
        <strain evidence="16">H3</strain>
        <tissue evidence="16">Leaf</tissue>
    </source>
</reference>
<gene>
    <name evidence="16" type="ORF">GOP47_0007493</name>
</gene>
<dbReference type="InterPro" id="IPR003954">
    <property type="entry name" value="RRM_euk-type"/>
</dbReference>
<feature type="domain" description="RRM" evidence="14">
    <location>
        <begin position="62"/>
        <end position="146"/>
    </location>
</feature>
<keyword evidence="9" id="KW-0508">mRNA splicing</keyword>
<dbReference type="PRINTS" id="PR01848">
    <property type="entry name" value="U2AUXFACTOR"/>
</dbReference>
<keyword evidence="4" id="KW-0677">Repeat</keyword>
<dbReference type="InterPro" id="IPR000571">
    <property type="entry name" value="Znf_CCCH"/>
</dbReference>
<keyword evidence="2" id="KW-0507">mRNA processing</keyword>
<feature type="zinc finger region" description="C3H1-type" evidence="12">
    <location>
        <begin position="148"/>
        <end position="175"/>
    </location>
</feature>